<feature type="region of interest" description="Disordered" evidence="1">
    <location>
        <begin position="601"/>
        <end position="629"/>
    </location>
</feature>
<evidence type="ECO:0000313" key="6">
    <source>
        <dbReference type="Proteomes" id="UP000694388"/>
    </source>
</evidence>
<keyword evidence="6" id="KW-1185">Reference proteome</keyword>
<evidence type="ECO:0000259" key="4">
    <source>
        <dbReference type="Pfam" id="PF22076"/>
    </source>
</evidence>
<feature type="compositionally biased region" description="Polar residues" evidence="1">
    <location>
        <begin position="113"/>
        <end position="124"/>
    </location>
</feature>
<evidence type="ECO:0008006" key="7">
    <source>
        <dbReference type="Google" id="ProtNLM"/>
    </source>
</evidence>
<dbReference type="Pfam" id="PF22065">
    <property type="entry name" value="Cep192_D7"/>
    <property type="match status" value="1"/>
</dbReference>
<evidence type="ECO:0000256" key="1">
    <source>
        <dbReference type="SAM" id="MobiDB-lite"/>
    </source>
</evidence>
<reference evidence="5" key="1">
    <citation type="submission" date="2025-08" db="UniProtKB">
        <authorList>
            <consortium name="Ensembl"/>
        </authorList>
    </citation>
    <scope>IDENTIFICATION</scope>
</reference>
<dbReference type="GO" id="GO:0071539">
    <property type="term" value="P:protein localization to centrosome"/>
    <property type="evidence" value="ECO:0007669"/>
    <property type="project" value="InterPro"/>
</dbReference>
<protein>
    <recommendedName>
        <fullName evidence="7">Centrosomal protein of 192 kDa</fullName>
    </recommendedName>
</protein>
<dbReference type="GO" id="GO:0090222">
    <property type="term" value="P:centrosome-templated microtubule nucleation"/>
    <property type="evidence" value="ECO:0007669"/>
    <property type="project" value="InterPro"/>
</dbReference>
<evidence type="ECO:0000313" key="5">
    <source>
        <dbReference type="Ensembl" id="ENSEBUP00000022115.1"/>
    </source>
</evidence>
<dbReference type="InterPro" id="IPR054088">
    <property type="entry name" value="Cep192-like_D8"/>
</dbReference>
<dbReference type="GO" id="GO:0051298">
    <property type="term" value="P:centrosome duplication"/>
    <property type="evidence" value="ECO:0007669"/>
    <property type="project" value="InterPro"/>
</dbReference>
<proteinExistence type="predicted"/>
<dbReference type="AlphaFoldDB" id="A0A8C4R011"/>
<sequence length="770" mass="83864">MFLLPFVVYELPEHSEDGSTFFSQLRKVLVSMIPGSSTSASLATTQSLESISQNVAVEGGGQVSKKHTTRSLESKSQDVAVEGGGQVSKRHAPGLKIKNFPGLHEDNRFGASNKASMGSSQDDVTATLGPIFGDQESANGQHSNALEHHDFADSKSTSAEGQVPAAGGQVSSVGRDQFGTKRQSLMKEKLGSVGKQVVVGEGCSFATKRQPVEPGRSGSFGRHSQALEDGDFVTRRHSSREGLRSVEKRTQAVKENQGFVMSRQCSKNEDHTSLTARQTLAMMPQECSENKRQGLDVRAHMEQLSGASSGQYSGEHNRDSNTVGLDVLPVRGPQTESIAVGAEEPQLSWRMKPEQIVLSPNSPGELTLKSLSSCPLPFDLSWPAHCLDVCPQHGVILPWQTQRIIVSHKPLPAIQPGSHLWNGHLSVHCDGRQQTISVKLKESLDTLKKKEEPPPQLSSPSRTDVNPSVPISISTLEPCSSLLFFPSTPVGRSSEVIIEFENQADTTTKWYLSSTGPADVQDLENGGKVNTVSYNVFHLRSLSGNLLPGSIGRVPVAFLPREVGRYTQFWDLKGQAQSRGKVNGKQIQLFAESFAEPEGVAGTSARTTRTIPSHPRPQFPSSVSAQPRIPSLDSQPTSNLGMPSTRCHVGDVYLAQDIFHFNSIPVGTRCTLKVPIRNSTDHPHQLKFIHPQKPFHLKYSRYSIRPQHYVNLPVQFCPDRTGLFEGQLVIEAGRAGNLVAHLRGEAYTETSSHQQACLQPPVAAGRSHQR</sequence>
<dbReference type="Pfam" id="PF22076">
    <property type="entry name" value="Cep192_D6"/>
    <property type="match status" value="1"/>
</dbReference>
<evidence type="ECO:0000259" key="2">
    <source>
        <dbReference type="Pfam" id="PF22065"/>
    </source>
</evidence>
<feature type="domain" description="Cep192-like" evidence="3">
    <location>
        <begin position="652"/>
        <end position="746"/>
    </location>
</feature>
<dbReference type="Gene3D" id="2.60.40.10">
    <property type="entry name" value="Immunoglobulins"/>
    <property type="match status" value="2"/>
</dbReference>
<dbReference type="GO" id="GO:0005814">
    <property type="term" value="C:centriole"/>
    <property type="evidence" value="ECO:0007669"/>
    <property type="project" value="TreeGrafter"/>
</dbReference>
<dbReference type="InterPro" id="IPR039103">
    <property type="entry name" value="Spd-2/CEP192"/>
</dbReference>
<feature type="region of interest" description="Disordered" evidence="1">
    <location>
        <begin position="445"/>
        <end position="466"/>
    </location>
</feature>
<dbReference type="InterPro" id="IPR013783">
    <property type="entry name" value="Ig-like_fold"/>
</dbReference>
<feature type="domain" description="Cep192-like" evidence="4">
    <location>
        <begin position="347"/>
        <end position="440"/>
    </location>
</feature>
<dbReference type="GeneTree" id="ENSGT00510000048187"/>
<evidence type="ECO:0000259" key="3">
    <source>
        <dbReference type="Pfam" id="PF22066"/>
    </source>
</evidence>
<reference evidence="5" key="2">
    <citation type="submission" date="2025-09" db="UniProtKB">
        <authorList>
            <consortium name="Ensembl"/>
        </authorList>
    </citation>
    <scope>IDENTIFICATION</scope>
</reference>
<organism evidence="5 6">
    <name type="scientific">Eptatretus burgeri</name>
    <name type="common">Inshore hagfish</name>
    <dbReference type="NCBI Taxonomy" id="7764"/>
    <lineage>
        <taxon>Eukaryota</taxon>
        <taxon>Metazoa</taxon>
        <taxon>Chordata</taxon>
        <taxon>Craniata</taxon>
        <taxon>Vertebrata</taxon>
        <taxon>Cyclostomata</taxon>
        <taxon>Myxini</taxon>
        <taxon>Myxiniformes</taxon>
        <taxon>Myxinidae</taxon>
        <taxon>Eptatretinae</taxon>
        <taxon>Eptatretus</taxon>
    </lineage>
</organism>
<feature type="domain" description="Cep192-like" evidence="2">
    <location>
        <begin position="481"/>
        <end position="591"/>
    </location>
</feature>
<name>A0A8C4R011_EPTBU</name>
<dbReference type="PANTHER" id="PTHR16029:SF11">
    <property type="entry name" value="CENTROSOMAL PROTEIN OF 192 KDA"/>
    <property type="match status" value="1"/>
</dbReference>
<accession>A0A8C4R011</accession>
<dbReference type="PANTHER" id="PTHR16029">
    <property type="entry name" value="CENTROSOMAL PROTEIN OF 192 KDA"/>
    <property type="match status" value="1"/>
</dbReference>
<dbReference type="GO" id="GO:0019901">
    <property type="term" value="F:protein kinase binding"/>
    <property type="evidence" value="ECO:0007669"/>
    <property type="project" value="TreeGrafter"/>
</dbReference>
<dbReference type="Pfam" id="PF22066">
    <property type="entry name" value="Cep192_D8"/>
    <property type="match status" value="1"/>
</dbReference>
<dbReference type="GO" id="GO:0000242">
    <property type="term" value="C:pericentriolar material"/>
    <property type="evidence" value="ECO:0007669"/>
    <property type="project" value="TreeGrafter"/>
</dbReference>
<dbReference type="Proteomes" id="UP000694388">
    <property type="component" value="Unplaced"/>
</dbReference>
<dbReference type="GO" id="GO:0005737">
    <property type="term" value="C:cytoplasm"/>
    <property type="evidence" value="ECO:0007669"/>
    <property type="project" value="TreeGrafter"/>
</dbReference>
<feature type="region of interest" description="Disordered" evidence="1">
    <location>
        <begin position="59"/>
        <end position="177"/>
    </location>
</feature>
<dbReference type="InterPro" id="IPR054092">
    <property type="entry name" value="Cep192-like_D6"/>
</dbReference>
<dbReference type="InterPro" id="IPR054087">
    <property type="entry name" value="Cep192-like_D7"/>
</dbReference>
<dbReference type="Ensembl" id="ENSEBUT00000022691.1">
    <property type="protein sequence ID" value="ENSEBUP00000022115.1"/>
    <property type="gene ID" value="ENSEBUG00000013617.1"/>
</dbReference>
<dbReference type="GO" id="GO:0090307">
    <property type="term" value="P:mitotic spindle assembly"/>
    <property type="evidence" value="ECO:0007669"/>
    <property type="project" value="TreeGrafter"/>
</dbReference>
<feature type="region of interest" description="Disordered" evidence="1">
    <location>
        <begin position="306"/>
        <end position="326"/>
    </location>
</feature>